<proteinExistence type="predicted"/>
<keyword evidence="2" id="KW-1185">Reference proteome</keyword>
<dbReference type="Proteomes" id="UP001454036">
    <property type="component" value="Unassembled WGS sequence"/>
</dbReference>
<sequence>MADGSQSQPLPFPSPTKEVVKYPALLGVVIQNHAENPSVTNPNLKIPQNPIGKPSFSSVLGSIIGATSEPHVFEPIVSEEFDDITVLKPTKTHDGKPSVAFKISDKQMYIDTMKYVPVGNFSHGRPPIGIIKDLFVGLKLKGEYNISLYDTKHFFY</sequence>
<accession>A0AAV3QSA6</accession>
<dbReference type="AlphaFoldDB" id="A0AAV3QSA6"/>
<evidence type="ECO:0000313" key="2">
    <source>
        <dbReference type="Proteomes" id="UP001454036"/>
    </source>
</evidence>
<comment type="caution">
    <text evidence="1">The sequence shown here is derived from an EMBL/GenBank/DDBJ whole genome shotgun (WGS) entry which is preliminary data.</text>
</comment>
<protein>
    <submittedName>
        <fullName evidence="1">Uncharacterized protein</fullName>
    </submittedName>
</protein>
<dbReference type="EMBL" id="BAABME010005721">
    <property type="protein sequence ID" value="GAA0166425.1"/>
    <property type="molecule type" value="Genomic_DNA"/>
</dbReference>
<reference evidence="1 2" key="1">
    <citation type="submission" date="2024-01" db="EMBL/GenBank/DDBJ databases">
        <title>The complete chloroplast genome sequence of Lithospermum erythrorhizon: insights into the phylogenetic relationship among Boraginaceae species and the maternal lineages of purple gromwells.</title>
        <authorList>
            <person name="Okada T."/>
            <person name="Watanabe K."/>
        </authorList>
    </citation>
    <scope>NUCLEOTIDE SEQUENCE [LARGE SCALE GENOMIC DNA]</scope>
</reference>
<organism evidence="1 2">
    <name type="scientific">Lithospermum erythrorhizon</name>
    <name type="common">Purple gromwell</name>
    <name type="synonym">Lithospermum officinale var. erythrorhizon</name>
    <dbReference type="NCBI Taxonomy" id="34254"/>
    <lineage>
        <taxon>Eukaryota</taxon>
        <taxon>Viridiplantae</taxon>
        <taxon>Streptophyta</taxon>
        <taxon>Embryophyta</taxon>
        <taxon>Tracheophyta</taxon>
        <taxon>Spermatophyta</taxon>
        <taxon>Magnoliopsida</taxon>
        <taxon>eudicotyledons</taxon>
        <taxon>Gunneridae</taxon>
        <taxon>Pentapetalae</taxon>
        <taxon>asterids</taxon>
        <taxon>lamiids</taxon>
        <taxon>Boraginales</taxon>
        <taxon>Boraginaceae</taxon>
        <taxon>Boraginoideae</taxon>
        <taxon>Lithospermeae</taxon>
        <taxon>Lithospermum</taxon>
    </lineage>
</organism>
<gene>
    <name evidence="1" type="ORF">LIER_21580</name>
</gene>
<evidence type="ECO:0000313" key="1">
    <source>
        <dbReference type="EMBL" id="GAA0166425.1"/>
    </source>
</evidence>
<name>A0AAV3QSA6_LITER</name>